<keyword evidence="3" id="KW-0804">Transcription</keyword>
<dbReference type="InterPro" id="IPR049484">
    <property type="entry name" value="Rv0078-like_C"/>
</dbReference>
<dbReference type="InterPro" id="IPR001647">
    <property type="entry name" value="HTH_TetR"/>
</dbReference>
<evidence type="ECO:0000256" key="3">
    <source>
        <dbReference type="ARBA" id="ARBA00023163"/>
    </source>
</evidence>
<keyword evidence="1" id="KW-0805">Transcription regulation</keyword>
<dbReference type="EMBL" id="RXIR01000008">
    <property type="protein sequence ID" value="TVS28940.1"/>
    <property type="molecule type" value="Genomic_DNA"/>
</dbReference>
<dbReference type="PANTHER" id="PTHR30055:SF234">
    <property type="entry name" value="HTH-TYPE TRANSCRIPTIONAL REGULATOR BETI"/>
    <property type="match status" value="1"/>
</dbReference>
<dbReference type="SUPFAM" id="SSF46689">
    <property type="entry name" value="Homeodomain-like"/>
    <property type="match status" value="1"/>
</dbReference>
<proteinExistence type="predicted"/>
<reference evidence="6 9" key="2">
    <citation type="submission" date="2020-07" db="EMBL/GenBank/DDBJ databases">
        <authorList>
            <person name="Khare M."/>
        </authorList>
    </citation>
    <scope>NUCLEOTIDE SEQUENCE [LARGE SCALE GENOMIC DNA]</scope>
    <source>
        <strain evidence="6 9">P8776</strain>
    </source>
</reference>
<dbReference type="PRINTS" id="PR00455">
    <property type="entry name" value="HTHTETR"/>
</dbReference>
<protein>
    <submittedName>
        <fullName evidence="7">TetR family transcriptional regulator</fullName>
    </submittedName>
</protein>
<comment type="caution">
    <text evidence="7">The sequence shown here is derived from an EMBL/GenBank/DDBJ whole genome shotgun (WGS) entry which is preliminary data.</text>
</comment>
<name>A0A6C1TYN6_9CORY</name>
<dbReference type="EMBL" id="JACEOR010000694">
    <property type="protein sequence ID" value="MBA4506429.1"/>
    <property type="molecule type" value="Genomic_DNA"/>
</dbReference>
<evidence type="ECO:0000256" key="4">
    <source>
        <dbReference type="PROSITE-ProRule" id="PRU00335"/>
    </source>
</evidence>
<dbReference type="GO" id="GO:0003700">
    <property type="term" value="F:DNA-binding transcription factor activity"/>
    <property type="evidence" value="ECO:0007669"/>
    <property type="project" value="TreeGrafter"/>
</dbReference>
<dbReference type="RefSeq" id="WP_040422110.1">
    <property type="nucleotide sequence ID" value="NZ_JACEOR010000694.1"/>
</dbReference>
<evidence type="ECO:0000313" key="9">
    <source>
        <dbReference type="Proteomes" id="UP000580709"/>
    </source>
</evidence>
<gene>
    <name evidence="7" type="ORF">EKI59_05095</name>
    <name evidence="6" type="ORF">H0H28_14190</name>
</gene>
<dbReference type="Proteomes" id="UP000580709">
    <property type="component" value="Unassembled WGS sequence"/>
</dbReference>
<dbReference type="InterPro" id="IPR050109">
    <property type="entry name" value="HTH-type_TetR-like_transc_reg"/>
</dbReference>
<dbReference type="AlphaFoldDB" id="A0A6C1TYN6"/>
<dbReference type="OrthoDB" id="9805134at2"/>
<accession>A0A6C1TYN6</accession>
<keyword evidence="2 4" id="KW-0238">DNA-binding</keyword>
<dbReference type="GO" id="GO:0000976">
    <property type="term" value="F:transcription cis-regulatory region binding"/>
    <property type="evidence" value="ECO:0007669"/>
    <property type="project" value="TreeGrafter"/>
</dbReference>
<evidence type="ECO:0000259" key="5">
    <source>
        <dbReference type="PROSITE" id="PS50977"/>
    </source>
</evidence>
<evidence type="ECO:0000256" key="1">
    <source>
        <dbReference type="ARBA" id="ARBA00023015"/>
    </source>
</evidence>
<dbReference type="PANTHER" id="PTHR30055">
    <property type="entry name" value="HTH-TYPE TRANSCRIPTIONAL REGULATOR RUTR"/>
    <property type="match status" value="1"/>
</dbReference>
<organism evidence="7 8">
    <name type="scientific">Corynebacterium sanguinis</name>
    <dbReference type="NCBI Taxonomy" id="2594913"/>
    <lineage>
        <taxon>Bacteria</taxon>
        <taxon>Bacillati</taxon>
        <taxon>Actinomycetota</taxon>
        <taxon>Actinomycetes</taxon>
        <taxon>Mycobacteriales</taxon>
        <taxon>Corynebacteriaceae</taxon>
        <taxon>Corynebacterium</taxon>
    </lineage>
</organism>
<sequence>MARSSAEVAALTRRRVLDHAIEMFDRNGFAGTALDDVARAASVTRGAVYHHFVSKKGLFVAVMEALQAEVAQEVERRAHDAGDSALDQLRAGSHAFVDAITRQPRLKILLIDAPAVVGWRTWRDHDAAHSMRHLREGLEQVGVPEALLDAVTVQLSGAMNEAALWVAEHDGDELAREKTREALDVLIDALARYSGAHEH</sequence>
<evidence type="ECO:0000313" key="8">
    <source>
        <dbReference type="Proteomes" id="UP000336646"/>
    </source>
</evidence>
<evidence type="ECO:0000313" key="7">
    <source>
        <dbReference type="EMBL" id="TVS28940.1"/>
    </source>
</evidence>
<evidence type="ECO:0000313" key="6">
    <source>
        <dbReference type="EMBL" id="MBA4506429.1"/>
    </source>
</evidence>
<reference evidence="7 8" key="1">
    <citation type="submission" date="2018-12" db="EMBL/GenBank/DDBJ databases">
        <title>Corynebacterium sanguinis sp. nov., a clinically-associated and environmental corynebacterium.</title>
        <authorList>
            <person name="Gonzales-Siles L."/>
            <person name="Jaen-Luchoro D."/>
            <person name="Cardew S."/>
            <person name="Inganas E."/>
            <person name="Ohlen M."/>
            <person name="Jensie-Markopolous S."/>
            <person name="Pinyeiro-Iglesias B."/>
            <person name="Molin K."/>
            <person name="Skovbjerg S."/>
            <person name="Svensson-Stadler L."/>
            <person name="Funke G."/>
            <person name="Moore E.R.B."/>
        </authorList>
    </citation>
    <scope>NUCLEOTIDE SEQUENCE [LARGE SCALE GENOMIC DNA]</scope>
    <source>
        <strain evidence="7 8">58734</strain>
    </source>
</reference>
<dbReference type="Proteomes" id="UP000336646">
    <property type="component" value="Unassembled WGS sequence"/>
</dbReference>
<feature type="domain" description="HTH tetR-type" evidence="5">
    <location>
        <begin position="10"/>
        <end position="70"/>
    </location>
</feature>
<dbReference type="Pfam" id="PF00440">
    <property type="entry name" value="TetR_N"/>
    <property type="match status" value="1"/>
</dbReference>
<dbReference type="Gene3D" id="1.10.357.10">
    <property type="entry name" value="Tetracycline Repressor, domain 2"/>
    <property type="match status" value="1"/>
</dbReference>
<dbReference type="InterPro" id="IPR009057">
    <property type="entry name" value="Homeodomain-like_sf"/>
</dbReference>
<evidence type="ECO:0000256" key="2">
    <source>
        <dbReference type="ARBA" id="ARBA00023125"/>
    </source>
</evidence>
<dbReference type="PROSITE" id="PS50977">
    <property type="entry name" value="HTH_TETR_2"/>
    <property type="match status" value="1"/>
</dbReference>
<feature type="DNA-binding region" description="H-T-H motif" evidence="4">
    <location>
        <begin position="33"/>
        <end position="52"/>
    </location>
</feature>
<dbReference type="Pfam" id="PF21351">
    <property type="entry name" value="TetR_C_41"/>
    <property type="match status" value="1"/>
</dbReference>
<keyword evidence="9" id="KW-1185">Reference proteome</keyword>